<reference evidence="3 4" key="1">
    <citation type="submission" date="2016-06" db="EMBL/GenBank/DDBJ databases">
        <title>Complete genome sequence of a saline-alkali tolerant type strain Dietzia timorensis ID05-A0528T.</title>
        <authorList>
            <person name="Wu X."/>
        </authorList>
    </citation>
    <scope>NUCLEOTIDE SEQUENCE [LARGE SCALE GENOMIC DNA]</scope>
    <source>
        <strain evidence="3 4">ID05-A0528</strain>
    </source>
</reference>
<dbReference type="EMBL" id="CP015961">
    <property type="protein sequence ID" value="ANI93886.1"/>
    <property type="molecule type" value="Genomic_DNA"/>
</dbReference>
<evidence type="ECO:0000313" key="3">
    <source>
        <dbReference type="EMBL" id="ANI93886.1"/>
    </source>
</evidence>
<evidence type="ECO:0000256" key="2">
    <source>
        <dbReference type="SAM" id="SignalP"/>
    </source>
</evidence>
<keyword evidence="4" id="KW-1185">Reference proteome</keyword>
<dbReference type="AlphaFoldDB" id="A0A173LNN6"/>
<dbReference type="STRING" id="499555.BJL86_3127"/>
<dbReference type="Proteomes" id="UP000186104">
    <property type="component" value="Chromosome"/>
</dbReference>
<feature type="region of interest" description="Disordered" evidence="1">
    <location>
        <begin position="26"/>
        <end position="83"/>
    </location>
</feature>
<evidence type="ECO:0000313" key="4">
    <source>
        <dbReference type="Proteomes" id="UP000186104"/>
    </source>
</evidence>
<feature type="signal peptide" evidence="2">
    <location>
        <begin position="1"/>
        <end position="28"/>
    </location>
</feature>
<name>A0A173LNN6_9ACTN</name>
<accession>A0A173LNN6</accession>
<dbReference type="RefSeq" id="WP_156896136.1">
    <property type="nucleotide sequence ID" value="NZ_CP015961.1"/>
</dbReference>
<dbReference type="KEGG" id="dtm:BJL86_3127"/>
<feature type="compositionally biased region" description="Low complexity" evidence="1">
    <location>
        <begin position="26"/>
        <end position="44"/>
    </location>
</feature>
<protein>
    <recommendedName>
        <fullName evidence="5">Secreted protein</fullName>
    </recommendedName>
</protein>
<feature type="chain" id="PRO_5008008788" description="Secreted protein" evidence="2">
    <location>
        <begin position="29"/>
        <end position="209"/>
    </location>
</feature>
<sequence>MNTRRKSFAIATGAMAAATVIGAGPAGAQEAPAAPAPEQAEQAPVDGALEDAAPEAQQDTPADDTTGEAAPAEGDAEAPGAECGLDAEAIAEETPAPEDFEGDFPGWTVENVASSCGNLGAVELSTEGATGSSPTKVVLVNAGTPTKTQPEGNTTLGQQFFDFAAVVNEKQAPEGDDPNAEAPQTQSIYVWNPLAGDVVGAPIPAGSSI</sequence>
<evidence type="ECO:0000256" key="1">
    <source>
        <dbReference type="SAM" id="MobiDB-lite"/>
    </source>
</evidence>
<proteinExistence type="predicted"/>
<gene>
    <name evidence="3" type="ORF">BJL86_3127</name>
</gene>
<organism evidence="3 4">
    <name type="scientific">Dietzia timorensis</name>
    <dbReference type="NCBI Taxonomy" id="499555"/>
    <lineage>
        <taxon>Bacteria</taxon>
        <taxon>Bacillati</taxon>
        <taxon>Actinomycetota</taxon>
        <taxon>Actinomycetes</taxon>
        <taxon>Mycobacteriales</taxon>
        <taxon>Dietziaceae</taxon>
        <taxon>Dietzia</taxon>
    </lineage>
</organism>
<feature type="compositionally biased region" description="Low complexity" evidence="1">
    <location>
        <begin position="67"/>
        <end position="83"/>
    </location>
</feature>
<evidence type="ECO:0008006" key="5">
    <source>
        <dbReference type="Google" id="ProtNLM"/>
    </source>
</evidence>
<keyword evidence="2" id="KW-0732">Signal</keyword>